<dbReference type="AlphaFoldDB" id="A0A3M9NM86"/>
<reference evidence="1 2" key="1">
    <citation type="submission" date="2018-11" db="EMBL/GenBank/DDBJ databases">
        <title>Draft genome sequence of Ferruginibacter sp. BO-59.</title>
        <authorList>
            <person name="Im W.T."/>
        </authorList>
    </citation>
    <scope>NUCLEOTIDE SEQUENCE [LARGE SCALE GENOMIC DNA]</scope>
    <source>
        <strain evidence="1 2">BO-59</strain>
    </source>
</reference>
<evidence type="ECO:0000313" key="2">
    <source>
        <dbReference type="Proteomes" id="UP000267223"/>
    </source>
</evidence>
<proteinExistence type="predicted"/>
<dbReference type="Proteomes" id="UP000267223">
    <property type="component" value="Unassembled WGS sequence"/>
</dbReference>
<organism evidence="1 2">
    <name type="scientific">Hanamia caeni</name>
    <dbReference type="NCBI Taxonomy" id="2294116"/>
    <lineage>
        <taxon>Bacteria</taxon>
        <taxon>Pseudomonadati</taxon>
        <taxon>Bacteroidota</taxon>
        <taxon>Chitinophagia</taxon>
        <taxon>Chitinophagales</taxon>
        <taxon>Chitinophagaceae</taxon>
        <taxon>Hanamia</taxon>
    </lineage>
</organism>
<comment type="caution">
    <text evidence="1">The sequence shown here is derived from an EMBL/GenBank/DDBJ whole genome shotgun (WGS) entry which is preliminary data.</text>
</comment>
<dbReference type="EMBL" id="RJJR01000002">
    <property type="protein sequence ID" value="RNI38906.1"/>
    <property type="molecule type" value="Genomic_DNA"/>
</dbReference>
<evidence type="ECO:0000313" key="1">
    <source>
        <dbReference type="EMBL" id="RNI38906.1"/>
    </source>
</evidence>
<name>A0A3M9NM86_9BACT</name>
<sequence>MRKLVAIYFRKKILCKNKPSYRVVKCPQLSEREGKIEIIIQKKSCFKNKPFFEAALLRRNFF</sequence>
<accession>A0A3M9NM86</accession>
<gene>
    <name evidence="1" type="ORF">EFY79_04375</name>
</gene>
<protein>
    <submittedName>
        <fullName evidence="1">Uncharacterized protein</fullName>
    </submittedName>
</protein>
<keyword evidence="2" id="KW-1185">Reference proteome</keyword>